<sequence>MQATTKTIKTIGTIDAQHHLVLDETPPITGPTRVRVIILLPEDSDISENEWLHAAAANPAFDFLKDPKEDIYTLSDGQPFYDDESDMAYEVVSEEWRYESDKRYDCQKPICMAREAPVACAPGLVQEIIVS</sequence>
<accession>A0A811THH8</accession>
<evidence type="ECO:0000313" key="1">
    <source>
        <dbReference type="EMBL" id="CAD6493937.1"/>
    </source>
</evidence>
<reference evidence="1" key="1">
    <citation type="submission" date="2020-10" db="EMBL/GenBank/DDBJ databases">
        <authorList>
            <person name="Hahn C.J."/>
            <person name="Laso-Perez R."/>
            <person name="Vulcano F."/>
            <person name="Vaziourakis K.-M."/>
            <person name="Stokke R."/>
            <person name="Steen I.H."/>
            <person name="Teske A."/>
            <person name="Boetius A."/>
            <person name="Liebeke M."/>
            <person name="Amann R."/>
            <person name="Knittel K."/>
        </authorList>
    </citation>
    <scope>NUCLEOTIDE SEQUENCE</scope>
    <source>
        <strain evidence="1">Gfbio:e3339647-f889-4370-9287-4fb5cb688e4c:AG392O15_GoMArc1</strain>
    </source>
</reference>
<proteinExistence type="predicted"/>
<dbReference type="EMBL" id="CAJHIO010000050">
    <property type="protein sequence ID" value="CAD6493937.1"/>
    <property type="molecule type" value="Genomic_DNA"/>
</dbReference>
<protein>
    <submittedName>
        <fullName evidence="1">Uncharacterized protein</fullName>
    </submittedName>
</protein>
<gene>
    <name evidence="1" type="ORF">CHKLHMKO_00583</name>
</gene>
<dbReference type="Proteomes" id="UP000610373">
    <property type="component" value="Unassembled WGS sequence"/>
</dbReference>
<name>A0A811THH8_9EURY</name>
<comment type="caution">
    <text evidence="1">The sequence shown here is derived from an EMBL/GenBank/DDBJ whole genome shotgun (WGS) entry which is preliminary data.</text>
</comment>
<evidence type="ECO:0000313" key="2">
    <source>
        <dbReference type="Proteomes" id="UP000610373"/>
    </source>
</evidence>
<dbReference type="AlphaFoldDB" id="A0A811THH8"/>
<organism evidence="1 2">
    <name type="scientific">Candidatus Argoarchaeum ethanivorans</name>
    <dbReference type="NCBI Taxonomy" id="2608793"/>
    <lineage>
        <taxon>Archaea</taxon>
        <taxon>Methanobacteriati</taxon>
        <taxon>Methanobacteriota</taxon>
        <taxon>Stenosarchaea group</taxon>
        <taxon>Methanomicrobia</taxon>
        <taxon>Methanosarcinales</taxon>
        <taxon>Methanosarcinales incertae sedis</taxon>
        <taxon>GOM Arc I cluster</taxon>
        <taxon>Candidatus Argoarchaeum</taxon>
    </lineage>
</organism>